<evidence type="ECO:0000256" key="6">
    <source>
        <dbReference type="ARBA" id="ARBA00022692"/>
    </source>
</evidence>
<keyword evidence="10 11" id="KW-0198">Cysteine biosynthesis</keyword>
<comment type="subcellular location">
    <subcellularLocation>
        <location evidence="11">Cell inner membrane</location>
        <topology evidence="11">Multi-pass membrane protein</topology>
    </subcellularLocation>
    <subcellularLocation>
        <location evidence="1">Membrane</location>
        <topology evidence="1">Multi-pass membrane protein</topology>
    </subcellularLocation>
</comment>
<dbReference type="Pfam" id="PF07264">
    <property type="entry name" value="EI24"/>
    <property type="match status" value="1"/>
</dbReference>
<dbReference type="EMBL" id="FNEM01000008">
    <property type="protein sequence ID" value="SDJ47003.1"/>
    <property type="molecule type" value="Genomic_DNA"/>
</dbReference>
<evidence type="ECO:0000256" key="7">
    <source>
        <dbReference type="ARBA" id="ARBA00022989"/>
    </source>
</evidence>
<dbReference type="GO" id="GO:0009675">
    <property type="term" value="F:high-affinity sulfate:proton symporter activity"/>
    <property type="evidence" value="ECO:0007669"/>
    <property type="project" value="TreeGrafter"/>
</dbReference>
<keyword evidence="7 11" id="KW-1133">Transmembrane helix</keyword>
<feature type="transmembrane region" description="Helical" evidence="11">
    <location>
        <begin position="209"/>
        <end position="242"/>
    </location>
</feature>
<organism evidence="12 13">
    <name type="scientific">Ferrimonas sediminum</name>
    <dbReference type="NCBI Taxonomy" id="718193"/>
    <lineage>
        <taxon>Bacteria</taxon>
        <taxon>Pseudomonadati</taxon>
        <taxon>Pseudomonadota</taxon>
        <taxon>Gammaproteobacteria</taxon>
        <taxon>Alteromonadales</taxon>
        <taxon>Ferrimonadaceae</taxon>
        <taxon>Ferrimonas</taxon>
    </lineage>
</organism>
<keyword evidence="13" id="KW-1185">Reference proteome</keyword>
<dbReference type="GO" id="GO:0000103">
    <property type="term" value="P:sulfate assimilation"/>
    <property type="evidence" value="ECO:0007669"/>
    <property type="project" value="InterPro"/>
</dbReference>
<evidence type="ECO:0000256" key="8">
    <source>
        <dbReference type="ARBA" id="ARBA00023032"/>
    </source>
</evidence>
<dbReference type="OrthoDB" id="5292355at2"/>
<keyword evidence="6 11" id="KW-0812">Transmembrane</keyword>
<protein>
    <recommendedName>
        <fullName evidence="11">Sulfate transporter CysZ</fullName>
    </recommendedName>
</protein>
<comment type="similarity">
    <text evidence="11">Belongs to the CysZ family.</text>
</comment>
<comment type="function">
    <text evidence="11">High affinity, high specificity proton-dependent sulfate transporter, which mediates sulfate uptake. Provides the sulfur source for the cysteine synthesis pathway.</text>
</comment>
<dbReference type="PANTHER" id="PTHR37468:SF1">
    <property type="entry name" value="SULFATE TRANSPORTER CYSZ"/>
    <property type="match status" value="1"/>
</dbReference>
<keyword evidence="8 11" id="KW-0764">Sulfate transport</keyword>
<dbReference type="GO" id="GO:0005886">
    <property type="term" value="C:plasma membrane"/>
    <property type="evidence" value="ECO:0007669"/>
    <property type="project" value="UniProtKB-SubCell"/>
</dbReference>
<keyword evidence="9 11" id="KW-0472">Membrane</keyword>
<dbReference type="InterPro" id="IPR059112">
    <property type="entry name" value="CysZ/EI24"/>
</dbReference>
<keyword evidence="5 11" id="KW-0028">Amino-acid biosynthesis</keyword>
<dbReference type="NCBIfam" id="NF003433">
    <property type="entry name" value="PRK04949.1"/>
    <property type="match status" value="1"/>
</dbReference>
<evidence type="ECO:0000256" key="10">
    <source>
        <dbReference type="ARBA" id="ARBA00023192"/>
    </source>
</evidence>
<feature type="transmembrane region" description="Helical" evidence="11">
    <location>
        <begin position="71"/>
        <end position="92"/>
    </location>
</feature>
<feature type="transmembrane region" description="Helical" evidence="11">
    <location>
        <begin position="146"/>
        <end position="163"/>
    </location>
</feature>
<reference evidence="13" key="1">
    <citation type="submission" date="2016-10" db="EMBL/GenBank/DDBJ databases">
        <authorList>
            <person name="Varghese N."/>
            <person name="Submissions S."/>
        </authorList>
    </citation>
    <scope>NUCLEOTIDE SEQUENCE [LARGE SCALE GENOMIC DNA]</scope>
    <source>
        <strain evidence="13">DSM 23317</strain>
    </source>
</reference>
<keyword evidence="3 11" id="KW-1003">Cell membrane</keyword>
<dbReference type="Proteomes" id="UP000199527">
    <property type="component" value="Unassembled WGS sequence"/>
</dbReference>
<dbReference type="InterPro" id="IPR022985">
    <property type="entry name" value="Sulfate_CysZ"/>
</dbReference>
<gene>
    <name evidence="11" type="primary">cysZ</name>
    <name evidence="12" type="ORF">SAMN04488540_108136</name>
</gene>
<evidence type="ECO:0000256" key="11">
    <source>
        <dbReference type="HAMAP-Rule" id="MF_00468"/>
    </source>
</evidence>
<evidence type="ECO:0000313" key="12">
    <source>
        <dbReference type="EMBL" id="SDJ47003.1"/>
    </source>
</evidence>
<dbReference type="RefSeq" id="WP_090365370.1">
    <property type="nucleotide sequence ID" value="NZ_FNEM01000008.1"/>
</dbReference>
<keyword evidence="2 11" id="KW-0813">Transport</keyword>
<evidence type="ECO:0000313" key="13">
    <source>
        <dbReference type="Proteomes" id="UP000199527"/>
    </source>
</evidence>
<dbReference type="GO" id="GO:0019344">
    <property type="term" value="P:cysteine biosynthetic process"/>
    <property type="evidence" value="ECO:0007669"/>
    <property type="project" value="UniProtKB-UniRule"/>
</dbReference>
<evidence type="ECO:0000256" key="3">
    <source>
        <dbReference type="ARBA" id="ARBA00022475"/>
    </source>
</evidence>
<dbReference type="HAMAP" id="MF_00468">
    <property type="entry name" value="CysZ"/>
    <property type="match status" value="1"/>
</dbReference>
<proteinExistence type="inferred from homology"/>
<evidence type="ECO:0000256" key="5">
    <source>
        <dbReference type="ARBA" id="ARBA00022605"/>
    </source>
</evidence>
<sequence length="251" mass="28499">MNRPVMPESASGASYFIKGFELIRTKGLRRFVLIPLSINLVLFAAAFYWLFQQLSGWMTELMASLPTWLDWLDWALWPLAVVTVLVVFSFIFSSAMNWLAAPFNGILAEQVERRLTGKRINDDGFVDVIKDVPRVLGREWQKLKYYLPRALVLLLLFVVPGIGQTVAPVVWFVFTAWMMAIQYLDYPFDNHKVHFGEMRIAIGARKGPSFTFGAAVAAFAMIPIVNLVVMPVAICGATAMWVDKFRNDIIR</sequence>
<evidence type="ECO:0000256" key="1">
    <source>
        <dbReference type="ARBA" id="ARBA00004141"/>
    </source>
</evidence>
<evidence type="ECO:0000256" key="2">
    <source>
        <dbReference type="ARBA" id="ARBA00022448"/>
    </source>
</evidence>
<dbReference type="AlphaFoldDB" id="A0A1G8TZT3"/>
<keyword evidence="4 11" id="KW-0997">Cell inner membrane</keyword>
<feature type="transmembrane region" description="Helical" evidence="11">
    <location>
        <begin position="31"/>
        <end position="51"/>
    </location>
</feature>
<evidence type="ECO:0000256" key="4">
    <source>
        <dbReference type="ARBA" id="ARBA00022519"/>
    </source>
</evidence>
<accession>A0A1G8TZT3</accession>
<dbReference type="PANTHER" id="PTHR37468">
    <property type="entry name" value="SULFATE TRANSPORTER CYSZ"/>
    <property type="match status" value="1"/>
</dbReference>
<name>A0A1G8TZT3_9GAMM</name>
<evidence type="ECO:0000256" key="9">
    <source>
        <dbReference type="ARBA" id="ARBA00023136"/>
    </source>
</evidence>
<dbReference type="InterPro" id="IPR050480">
    <property type="entry name" value="CysZ-like"/>
</dbReference>